<comment type="caution">
    <text evidence="1">The sequence shown here is derived from an EMBL/GenBank/DDBJ whole genome shotgun (WGS) entry which is preliminary data.</text>
</comment>
<evidence type="ECO:0000313" key="2">
    <source>
        <dbReference type="Proteomes" id="UP000604046"/>
    </source>
</evidence>
<protein>
    <submittedName>
        <fullName evidence="1">Uncharacterized protein</fullName>
    </submittedName>
</protein>
<name>A0A812JVD7_9DINO</name>
<gene>
    <name evidence="1" type="ORF">SNAT2548_LOCUS7452</name>
</gene>
<dbReference type="Proteomes" id="UP000604046">
    <property type="component" value="Unassembled WGS sequence"/>
</dbReference>
<accession>A0A812JVD7</accession>
<organism evidence="1 2">
    <name type="scientific">Symbiodinium natans</name>
    <dbReference type="NCBI Taxonomy" id="878477"/>
    <lineage>
        <taxon>Eukaryota</taxon>
        <taxon>Sar</taxon>
        <taxon>Alveolata</taxon>
        <taxon>Dinophyceae</taxon>
        <taxon>Suessiales</taxon>
        <taxon>Symbiodiniaceae</taxon>
        <taxon>Symbiodinium</taxon>
    </lineage>
</organism>
<sequence>MNFSPELSVALQRVTACNNGDRLLSMVRTDLLNSLQESHDAVLHAHDAWMQLEMLGTDVMSIGGVVDLHDKDSLFKAFKESKVLTRDRVVWQAIGRFRAPLDVLLTTNYLSDIVNHDNTRTSQLRNAFYKIHSDIVLQTMSDYYSWEKFARHVWNNQEDDDVQLVVLNLNRFMGLDMQNLYESLMQMPFIVTDAQSKGTPSWTSVAAQNTQTPSDAANLFESLTSLGRDLSYPDFLDPVREAIQNSMASSLKAVQYSVAAWCQLHEHATASGVLTSDDGKRKFKELDILMRKEILCTAFGFLGTNGVADFRFVEQLLLQQVSPADITDIPDFLVRLKTTHGHLQKHFLQELICSENVWARTIKKITQLQMKESTQNSEYA</sequence>
<keyword evidence="2" id="KW-1185">Reference proteome</keyword>
<reference evidence="1" key="1">
    <citation type="submission" date="2021-02" db="EMBL/GenBank/DDBJ databases">
        <authorList>
            <person name="Dougan E. K."/>
            <person name="Rhodes N."/>
            <person name="Thang M."/>
            <person name="Chan C."/>
        </authorList>
    </citation>
    <scope>NUCLEOTIDE SEQUENCE</scope>
</reference>
<evidence type="ECO:0000313" key="1">
    <source>
        <dbReference type="EMBL" id="CAE7214534.1"/>
    </source>
</evidence>
<dbReference type="AlphaFoldDB" id="A0A812JVD7"/>
<dbReference type="EMBL" id="CAJNDS010000521">
    <property type="protein sequence ID" value="CAE7214534.1"/>
    <property type="molecule type" value="Genomic_DNA"/>
</dbReference>
<proteinExistence type="predicted"/>